<name>A0A3M8PCB4_9BACL</name>
<proteinExistence type="predicted"/>
<keyword evidence="3" id="KW-1185">Reference proteome</keyword>
<evidence type="ECO:0000313" key="2">
    <source>
        <dbReference type="EMBL" id="RNF40971.1"/>
    </source>
</evidence>
<evidence type="ECO:0000313" key="3">
    <source>
        <dbReference type="Proteomes" id="UP000275473"/>
    </source>
</evidence>
<accession>A0A3M8PCB4</accession>
<feature type="compositionally biased region" description="Basic and acidic residues" evidence="1">
    <location>
        <begin position="44"/>
        <end position="63"/>
    </location>
</feature>
<sequence>MAHLDSRNRPRRPLVAPSAFACSGGAPALREVAKDMEQNSEDAQGTKRSGEIHSGVKPELAQR</sequence>
<gene>
    <name evidence="2" type="ORF">EEX84_01060</name>
</gene>
<organism evidence="2 3">
    <name type="scientific">Planococcus salinus</name>
    <dbReference type="NCBI Taxonomy" id="1848460"/>
    <lineage>
        <taxon>Bacteria</taxon>
        <taxon>Bacillati</taxon>
        <taxon>Bacillota</taxon>
        <taxon>Bacilli</taxon>
        <taxon>Bacillales</taxon>
        <taxon>Caryophanaceae</taxon>
        <taxon>Planococcus</taxon>
    </lineage>
</organism>
<dbReference type="Proteomes" id="UP000275473">
    <property type="component" value="Unassembled WGS sequence"/>
</dbReference>
<evidence type="ECO:0000256" key="1">
    <source>
        <dbReference type="SAM" id="MobiDB-lite"/>
    </source>
</evidence>
<comment type="caution">
    <text evidence="2">The sequence shown here is derived from an EMBL/GenBank/DDBJ whole genome shotgun (WGS) entry which is preliminary data.</text>
</comment>
<protein>
    <submittedName>
        <fullName evidence="2">Uncharacterized protein</fullName>
    </submittedName>
</protein>
<reference evidence="2 3" key="1">
    <citation type="journal article" date="2018" name="Int. J. Syst. Evol. Microbiol.">
        <title>Planococcus salinus sp. nov., a moderately halophilic bacterium isolated from a saline-alkali soil.</title>
        <authorList>
            <person name="Gan L."/>
        </authorList>
    </citation>
    <scope>NUCLEOTIDE SEQUENCE [LARGE SCALE GENOMIC DNA]</scope>
    <source>
        <strain evidence="2 3">LCB217</strain>
    </source>
</reference>
<dbReference type="EMBL" id="RIAX01000001">
    <property type="protein sequence ID" value="RNF40971.1"/>
    <property type="molecule type" value="Genomic_DNA"/>
</dbReference>
<feature type="region of interest" description="Disordered" evidence="1">
    <location>
        <begin position="33"/>
        <end position="63"/>
    </location>
</feature>
<dbReference type="AlphaFoldDB" id="A0A3M8PCB4"/>